<evidence type="ECO:0000313" key="3">
    <source>
        <dbReference type="Proteomes" id="UP000029981"/>
    </source>
</evidence>
<protein>
    <submittedName>
        <fullName evidence="2">Uncharacterized protein</fullName>
    </submittedName>
</protein>
<feature type="compositionally biased region" description="Low complexity" evidence="1">
    <location>
        <begin position="9"/>
        <end position="26"/>
    </location>
</feature>
<feature type="region of interest" description="Disordered" evidence="1">
    <location>
        <begin position="1"/>
        <end position="27"/>
    </location>
</feature>
<gene>
    <name evidence="2" type="ORF">Csa_3G740790</name>
</gene>
<sequence length="190" mass="20836">MLPQFIQPSSTNSSSSSSSPSSYSNNGPLISTLLEPISFSSNLLLNPTTTTTNNNATPLFNHQAVSQDHQSFMMSTMVGGENNYHVKLGDQRSLLVFGGDQGSCSSSDAEYGGGIGVEEKRRSLSSSNMSFVEWSRVVNGWNNNEKQLEDQGMWNNNSNMENNYSPFMDYGLEEIKQLISSSNCTTNVLF</sequence>
<name>A0A0A0LE28_CUCSA</name>
<reference evidence="2 3" key="3">
    <citation type="journal article" date="2010" name="BMC Genomics">
        <title>Transcriptome sequencing and comparative analysis of cucumber flowers with different sex types.</title>
        <authorList>
            <person name="Guo S."/>
            <person name="Zheng Y."/>
            <person name="Joung J.G."/>
            <person name="Liu S."/>
            <person name="Zhang Z."/>
            <person name="Crasta O.R."/>
            <person name="Sobral B.W."/>
            <person name="Xu Y."/>
            <person name="Huang S."/>
            <person name="Fei Z."/>
        </authorList>
    </citation>
    <scope>NUCLEOTIDE SEQUENCE [LARGE SCALE GENOMIC DNA]</scope>
    <source>
        <strain evidence="3">cv. 9930</strain>
    </source>
</reference>
<evidence type="ECO:0000256" key="1">
    <source>
        <dbReference type="SAM" id="MobiDB-lite"/>
    </source>
</evidence>
<dbReference type="Proteomes" id="UP000029981">
    <property type="component" value="Chromosome 3"/>
</dbReference>
<dbReference type="AlphaFoldDB" id="A0A0A0LE28"/>
<proteinExistence type="predicted"/>
<dbReference type="EMBL" id="CM002924">
    <property type="protein sequence ID" value="KGN58987.1"/>
    <property type="molecule type" value="Genomic_DNA"/>
</dbReference>
<accession>A0A0A0LE28</accession>
<keyword evidence="3" id="KW-1185">Reference proteome</keyword>
<reference evidence="2 3" key="4">
    <citation type="journal article" date="2011" name="BMC Genomics">
        <title>RNA-Seq improves annotation of protein-coding genes in the cucumber genome.</title>
        <authorList>
            <person name="Li Z."/>
            <person name="Zhang Z."/>
            <person name="Yan P."/>
            <person name="Huang S."/>
            <person name="Fei Z."/>
            <person name="Lin K."/>
        </authorList>
    </citation>
    <scope>NUCLEOTIDE SEQUENCE [LARGE SCALE GENOMIC DNA]</scope>
    <source>
        <strain evidence="3">cv. 9930</strain>
    </source>
</reference>
<dbReference type="eggNOG" id="KOG0048">
    <property type="taxonomic scope" value="Eukaryota"/>
</dbReference>
<organism evidence="2 3">
    <name type="scientific">Cucumis sativus</name>
    <name type="common">Cucumber</name>
    <dbReference type="NCBI Taxonomy" id="3659"/>
    <lineage>
        <taxon>Eukaryota</taxon>
        <taxon>Viridiplantae</taxon>
        <taxon>Streptophyta</taxon>
        <taxon>Embryophyta</taxon>
        <taxon>Tracheophyta</taxon>
        <taxon>Spermatophyta</taxon>
        <taxon>Magnoliopsida</taxon>
        <taxon>eudicotyledons</taxon>
        <taxon>Gunneridae</taxon>
        <taxon>Pentapetalae</taxon>
        <taxon>rosids</taxon>
        <taxon>fabids</taxon>
        <taxon>Cucurbitales</taxon>
        <taxon>Cucurbitaceae</taxon>
        <taxon>Benincaseae</taxon>
        <taxon>Cucumis</taxon>
    </lineage>
</organism>
<reference evidence="2 3" key="1">
    <citation type="journal article" date="2009" name="Nat. Genet.">
        <title>The genome of the cucumber, Cucumis sativus L.</title>
        <authorList>
            <person name="Huang S."/>
            <person name="Li R."/>
            <person name="Zhang Z."/>
            <person name="Li L."/>
            <person name="Gu X."/>
            <person name="Fan W."/>
            <person name="Lucas W.J."/>
            <person name="Wang X."/>
            <person name="Xie B."/>
            <person name="Ni P."/>
            <person name="Ren Y."/>
            <person name="Zhu H."/>
            <person name="Li J."/>
            <person name="Lin K."/>
            <person name="Jin W."/>
            <person name="Fei Z."/>
            <person name="Li G."/>
            <person name="Staub J."/>
            <person name="Kilian A."/>
            <person name="van der Vossen E.A."/>
            <person name="Wu Y."/>
            <person name="Guo J."/>
            <person name="He J."/>
            <person name="Jia Z."/>
            <person name="Ren Y."/>
            <person name="Tian G."/>
            <person name="Lu Y."/>
            <person name="Ruan J."/>
            <person name="Qian W."/>
            <person name="Wang M."/>
            <person name="Huang Q."/>
            <person name="Li B."/>
            <person name="Xuan Z."/>
            <person name="Cao J."/>
            <person name="Asan"/>
            <person name="Wu Z."/>
            <person name="Zhang J."/>
            <person name="Cai Q."/>
            <person name="Bai Y."/>
            <person name="Zhao B."/>
            <person name="Han Y."/>
            <person name="Li Y."/>
            <person name="Li X."/>
            <person name="Wang S."/>
            <person name="Shi Q."/>
            <person name="Liu S."/>
            <person name="Cho W.K."/>
            <person name="Kim J.Y."/>
            <person name="Xu Y."/>
            <person name="Heller-Uszynska K."/>
            <person name="Miao H."/>
            <person name="Cheng Z."/>
            <person name="Zhang S."/>
            <person name="Wu J."/>
            <person name="Yang Y."/>
            <person name="Kang H."/>
            <person name="Li M."/>
            <person name="Liang H."/>
            <person name="Ren X."/>
            <person name="Shi Z."/>
            <person name="Wen M."/>
            <person name="Jian M."/>
            <person name="Yang H."/>
            <person name="Zhang G."/>
            <person name="Yang Z."/>
            <person name="Chen R."/>
            <person name="Liu S."/>
            <person name="Li J."/>
            <person name="Ma L."/>
            <person name="Liu H."/>
            <person name="Zhou Y."/>
            <person name="Zhao J."/>
            <person name="Fang X."/>
            <person name="Li G."/>
            <person name="Fang L."/>
            <person name="Li Y."/>
            <person name="Liu D."/>
            <person name="Zheng H."/>
            <person name="Zhang Y."/>
            <person name="Qin N."/>
            <person name="Li Z."/>
            <person name="Yang G."/>
            <person name="Yang S."/>
            <person name="Bolund L."/>
            <person name="Kristiansen K."/>
            <person name="Zheng H."/>
            <person name="Li S."/>
            <person name="Zhang X."/>
            <person name="Yang H."/>
            <person name="Wang J."/>
            <person name="Sun R."/>
            <person name="Zhang B."/>
            <person name="Jiang S."/>
            <person name="Wang J."/>
            <person name="Du Y."/>
            <person name="Li S."/>
        </authorList>
    </citation>
    <scope>NUCLEOTIDE SEQUENCE [LARGE SCALE GENOMIC DNA]</scope>
    <source>
        <strain evidence="3">cv. 9930</strain>
    </source>
</reference>
<evidence type="ECO:0000313" key="2">
    <source>
        <dbReference type="EMBL" id="KGN58987.1"/>
    </source>
</evidence>
<dbReference type="Gramene" id="KGN58987">
    <property type="protein sequence ID" value="KGN58987"/>
    <property type="gene ID" value="Csa_3G740790"/>
</dbReference>
<reference evidence="2 3" key="2">
    <citation type="journal article" date="2009" name="PLoS ONE">
        <title>An integrated genetic and cytogenetic map of the cucumber genome.</title>
        <authorList>
            <person name="Ren Y."/>
            <person name="Zhang Z."/>
            <person name="Liu J."/>
            <person name="Staub J.E."/>
            <person name="Han Y."/>
            <person name="Cheng Z."/>
            <person name="Li X."/>
            <person name="Lu J."/>
            <person name="Miao H."/>
            <person name="Kang H."/>
            <person name="Xie B."/>
            <person name="Gu X."/>
            <person name="Wang X."/>
            <person name="Du Y."/>
            <person name="Jin W."/>
            <person name="Huang S."/>
        </authorList>
    </citation>
    <scope>NUCLEOTIDE SEQUENCE [LARGE SCALE GENOMIC DNA]</scope>
    <source>
        <strain evidence="3">cv. 9930</strain>
    </source>
</reference>